<name>A0A478FTY7_9MOLU</name>
<reference evidence="1 2" key="1">
    <citation type="submission" date="2019-01" db="EMBL/GenBank/DDBJ databases">
        <title>Draft genome sequences of Candidatus Mycoplasma haemohominis SWG34-3 identified from a patient with pyrexia, anemia and liver dysfunction.</title>
        <authorList>
            <person name="Sekizuka T."/>
            <person name="Hattori N."/>
            <person name="Katano H."/>
            <person name="Takuma T."/>
            <person name="Ito T."/>
            <person name="Arai N."/>
            <person name="Yanai R."/>
            <person name="Ishii S."/>
            <person name="Miura Y."/>
            <person name="Tokunaga T."/>
            <person name="Watanabe H."/>
            <person name="Nomura N."/>
            <person name="Eguchi J."/>
            <person name="Arai T."/>
            <person name="Hasegawa H."/>
            <person name="Nakamaki T."/>
            <person name="Wakita T."/>
            <person name="Niki Y."/>
            <person name="Kuroda M."/>
        </authorList>
    </citation>
    <scope>NUCLEOTIDE SEQUENCE [LARGE SCALE GENOMIC DNA]</scope>
    <source>
        <strain evidence="1">SWG34-3</strain>
    </source>
</reference>
<evidence type="ECO:0000313" key="1">
    <source>
        <dbReference type="EMBL" id="GCE63500.1"/>
    </source>
</evidence>
<dbReference type="RefSeq" id="WP_216083561.1">
    <property type="nucleotide sequence ID" value="NZ_CACTIB010000031.1"/>
</dbReference>
<gene>
    <name evidence="1" type="ORF">MHSWG343_04970</name>
</gene>
<sequence>MSVAKLAVGAGLTAIVVGSGASAFVLYVPGMPEYETIGTPSTDKFGEDFQKHFVDASTGKNKDWWEWSFKYRYYWNPAKSSEFKNLDSADKLRGKCSTAYSQKTKTEISLDSGNTKKEYENEVWIYCSIEGFKPITIEESNSSDDDVYKNSETSSSNLGRTKKSKLISLNDERNNKFWEIQEAAFFKDGDKEGLGNKASDASAGFQTVYKKTTRESADTLKNACKTRYQATSTSGDASEKETLRFCSLQGKQD</sequence>
<evidence type="ECO:0000313" key="2">
    <source>
        <dbReference type="Proteomes" id="UP000324831"/>
    </source>
</evidence>
<comment type="caution">
    <text evidence="1">The sequence shown here is derived from an EMBL/GenBank/DDBJ whole genome shotgun (WGS) entry which is preliminary data.</text>
</comment>
<protein>
    <submittedName>
        <fullName evidence="1">Uncharacterized protein</fullName>
    </submittedName>
</protein>
<dbReference type="EMBL" id="BIMN01000002">
    <property type="protein sequence ID" value="GCE63500.1"/>
    <property type="molecule type" value="Genomic_DNA"/>
</dbReference>
<proteinExistence type="predicted"/>
<organism evidence="1 2">
    <name type="scientific">Candidatus Mycoplasma haematohominis</name>
    <dbReference type="NCBI Taxonomy" id="1494318"/>
    <lineage>
        <taxon>Bacteria</taxon>
        <taxon>Bacillati</taxon>
        <taxon>Mycoplasmatota</taxon>
        <taxon>Mollicutes</taxon>
        <taxon>Mycoplasmataceae</taxon>
        <taxon>Mycoplasma</taxon>
    </lineage>
</organism>
<accession>A0A478FTY7</accession>
<dbReference type="Proteomes" id="UP000324831">
    <property type="component" value="Unassembled WGS sequence"/>
</dbReference>
<dbReference type="AlphaFoldDB" id="A0A478FTY7"/>